<name>A0A0N5CGP3_STREA</name>
<dbReference type="Gene3D" id="3.30.710.10">
    <property type="entry name" value="Potassium Channel Kv1.1, Chain A"/>
    <property type="match status" value="1"/>
</dbReference>
<dbReference type="Pfam" id="PF00651">
    <property type="entry name" value="BTB"/>
    <property type="match status" value="1"/>
</dbReference>
<dbReference type="WBParaSite" id="SPAL_0001701900.1">
    <property type="protein sequence ID" value="SPAL_0001701900.1"/>
    <property type="gene ID" value="SPAL_0001701900"/>
</dbReference>
<dbReference type="STRING" id="174720.A0A0N5CGP3"/>
<proteinExistence type="predicted"/>
<accession>A0A0N5CGP3</accession>
<organism evidence="2 3">
    <name type="scientific">Strongyloides papillosus</name>
    <name type="common">Intestinal threadworm</name>
    <dbReference type="NCBI Taxonomy" id="174720"/>
    <lineage>
        <taxon>Eukaryota</taxon>
        <taxon>Metazoa</taxon>
        <taxon>Ecdysozoa</taxon>
        <taxon>Nematoda</taxon>
        <taxon>Chromadorea</taxon>
        <taxon>Rhabditida</taxon>
        <taxon>Tylenchina</taxon>
        <taxon>Panagrolaimomorpha</taxon>
        <taxon>Strongyloidoidea</taxon>
        <taxon>Strongyloididae</taxon>
        <taxon>Strongyloides</taxon>
    </lineage>
</organism>
<evidence type="ECO:0000313" key="3">
    <source>
        <dbReference type="WBParaSite" id="SPAL_0001701900.1"/>
    </source>
</evidence>
<dbReference type="Proteomes" id="UP000046392">
    <property type="component" value="Unplaced"/>
</dbReference>
<feature type="domain" description="BTB" evidence="1">
    <location>
        <begin position="210"/>
        <end position="284"/>
    </location>
</feature>
<dbReference type="InterPro" id="IPR011333">
    <property type="entry name" value="SKP1/BTB/POZ_sf"/>
</dbReference>
<evidence type="ECO:0000259" key="1">
    <source>
        <dbReference type="PROSITE" id="PS50097"/>
    </source>
</evidence>
<dbReference type="SMART" id="SM00225">
    <property type="entry name" value="BTB"/>
    <property type="match status" value="1"/>
</dbReference>
<keyword evidence="2" id="KW-1185">Reference proteome</keyword>
<dbReference type="CDD" id="cd18186">
    <property type="entry name" value="BTB_POZ_ZBTB_KLHL-like"/>
    <property type="match status" value="1"/>
</dbReference>
<evidence type="ECO:0000313" key="2">
    <source>
        <dbReference type="Proteomes" id="UP000046392"/>
    </source>
</evidence>
<sequence length="314" mass="35714">MAEFSRICGGDSSIRPHSSGVTGCIPVNHSNVCYQWTINNFFEILHSRKMKLELESHSFSVLGYPNVVFKMCMLLHAESPGGNSYWGLFLKASSASSKEELNINIPHMFKLTSPTRDKVFWNSSSLEGVFYSEKLTQFQCGIESRITLKTIKETLFSTGALNVICETMHKGNGERFMGQNNKNDELKTKISHYERYLNRLSTMYASQYASDFKIIFCGKKGFSKIYKVHKSIFMAHSLYFRSLLTDTNTTRSKCNSVAIGEEVGFPAVEMMIEYFYKAKIPSDASHEDIKELLHLANAYEINDLKLLCEGMLNH</sequence>
<dbReference type="SUPFAM" id="SSF49599">
    <property type="entry name" value="TRAF domain-like"/>
    <property type="match status" value="1"/>
</dbReference>
<dbReference type="PANTHER" id="PTHR24413">
    <property type="entry name" value="SPECKLE-TYPE POZ PROTEIN"/>
    <property type="match status" value="1"/>
</dbReference>
<dbReference type="InterPro" id="IPR000210">
    <property type="entry name" value="BTB/POZ_dom"/>
</dbReference>
<dbReference type="SUPFAM" id="SSF54695">
    <property type="entry name" value="POZ domain"/>
    <property type="match status" value="1"/>
</dbReference>
<dbReference type="AlphaFoldDB" id="A0A0N5CGP3"/>
<protein>
    <submittedName>
        <fullName evidence="3">BTB domain-containing protein</fullName>
    </submittedName>
</protein>
<reference evidence="3" key="1">
    <citation type="submission" date="2017-02" db="UniProtKB">
        <authorList>
            <consortium name="WormBaseParasite"/>
        </authorList>
    </citation>
    <scope>IDENTIFICATION</scope>
</reference>
<dbReference type="Gene3D" id="2.60.210.10">
    <property type="entry name" value="Apoptosis, Tumor Necrosis Factor Receptor Associated Protein 2, Chain A"/>
    <property type="match status" value="1"/>
</dbReference>
<dbReference type="PROSITE" id="PS50097">
    <property type="entry name" value="BTB"/>
    <property type="match status" value="1"/>
</dbReference>
<dbReference type="InterPro" id="IPR008974">
    <property type="entry name" value="TRAF-like"/>
</dbReference>